<proteinExistence type="predicted"/>
<comment type="caution">
    <text evidence="3">The sequence shown here is derived from an EMBL/GenBank/DDBJ whole genome shotgun (WGS) entry which is preliminary data.</text>
</comment>
<reference evidence="3" key="2">
    <citation type="journal article" date="2021" name="PeerJ">
        <title>Extensive microbial diversity within the chicken gut microbiome revealed by metagenomics and culture.</title>
        <authorList>
            <person name="Gilroy R."/>
            <person name="Ravi A."/>
            <person name="Getino M."/>
            <person name="Pursley I."/>
            <person name="Horton D.L."/>
            <person name="Alikhan N.F."/>
            <person name="Baker D."/>
            <person name="Gharbi K."/>
            <person name="Hall N."/>
            <person name="Watson M."/>
            <person name="Adriaenssens E.M."/>
            <person name="Foster-Nyarko E."/>
            <person name="Jarju S."/>
            <person name="Secka A."/>
            <person name="Antonio M."/>
            <person name="Oren A."/>
            <person name="Chaudhuri R.R."/>
            <person name="La Ragione R."/>
            <person name="Hildebrand F."/>
            <person name="Pallen M.J."/>
        </authorList>
    </citation>
    <scope>NUCLEOTIDE SEQUENCE</scope>
    <source>
        <strain evidence="3">17113</strain>
    </source>
</reference>
<evidence type="ECO:0000313" key="4">
    <source>
        <dbReference type="Proteomes" id="UP000823634"/>
    </source>
</evidence>
<keyword evidence="2" id="KW-1133">Transmembrane helix</keyword>
<gene>
    <name evidence="3" type="ORF">IAC61_00255</name>
</gene>
<keyword evidence="2" id="KW-0812">Transmembrane</keyword>
<feature type="region of interest" description="Disordered" evidence="1">
    <location>
        <begin position="34"/>
        <end position="63"/>
    </location>
</feature>
<feature type="transmembrane region" description="Helical" evidence="2">
    <location>
        <begin position="78"/>
        <end position="99"/>
    </location>
</feature>
<reference evidence="3" key="1">
    <citation type="submission" date="2020-10" db="EMBL/GenBank/DDBJ databases">
        <authorList>
            <person name="Gilroy R."/>
        </authorList>
    </citation>
    <scope>NUCLEOTIDE SEQUENCE</scope>
    <source>
        <strain evidence="3">17113</strain>
    </source>
</reference>
<name>A0A9D9GSM6_9FIRM</name>
<dbReference type="Proteomes" id="UP000823634">
    <property type="component" value="Unassembled WGS sequence"/>
</dbReference>
<dbReference type="EMBL" id="JADINA010000002">
    <property type="protein sequence ID" value="MBO8425735.1"/>
    <property type="molecule type" value="Genomic_DNA"/>
</dbReference>
<evidence type="ECO:0000256" key="2">
    <source>
        <dbReference type="SAM" id="Phobius"/>
    </source>
</evidence>
<dbReference type="AlphaFoldDB" id="A0A9D9GSM6"/>
<feature type="compositionally biased region" description="Low complexity" evidence="1">
    <location>
        <begin position="34"/>
        <end position="49"/>
    </location>
</feature>
<accession>A0A9D9GSM6</accession>
<keyword evidence="2" id="KW-0472">Membrane</keyword>
<sequence>METRKERYAKKRAAILALPSSSFRADGSYIDSPSDFGISPSSSSISYSGKGMGDLSLSSSKGASTPYSLYLKRRHMYLAVKLSALALAIGLLIGAYFLFV</sequence>
<evidence type="ECO:0000313" key="3">
    <source>
        <dbReference type="EMBL" id="MBO8425735.1"/>
    </source>
</evidence>
<evidence type="ECO:0000256" key="1">
    <source>
        <dbReference type="SAM" id="MobiDB-lite"/>
    </source>
</evidence>
<protein>
    <submittedName>
        <fullName evidence="3">Uncharacterized protein</fullName>
    </submittedName>
</protein>
<organism evidence="3 4">
    <name type="scientific">Candidatus Alloenteromonas pullistercoris</name>
    <dbReference type="NCBI Taxonomy" id="2840785"/>
    <lineage>
        <taxon>Bacteria</taxon>
        <taxon>Bacillati</taxon>
        <taxon>Bacillota</taxon>
        <taxon>Bacillota incertae sedis</taxon>
        <taxon>Candidatus Alloenteromonas</taxon>
    </lineage>
</organism>